<dbReference type="EMBL" id="VSSQ01028523">
    <property type="protein sequence ID" value="MPM78263.1"/>
    <property type="molecule type" value="Genomic_DNA"/>
</dbReference>
<organism evidence="1">
    <name type="scientific">bioreactor metagenome</name>
    <dbReference type="NCBI Taxonomy" id="1076179"/>
    <lineage>
        <taxon>unclassified sequences</taxon>
        <taxon>metagenomes</taxon>
        <taxon>ecological metagenomes</taxon>
    </lineage>
</organism>
<proteinExistence type="predicted"/>
<sequence>MVDFMVNRKENKLEVFDVKRVSEFDLTGRFLASNELNGVTGTEYGIAGNNRFFLRHKNSLSDYSFTINPGNRDFEWRTGQTVANILNPKHFHTYDNTLYFTGYTDKVYSMGANDSIPKLVAVVKNMNKDSNFRGLDNDRFQILSAQKKLFTYINNFFVYNPQLWAFTLHAGELGEKIFMDLESGNYYSHPLTGIPYSQNNRWVEDGAEYYLFPSAKFSEETSAKINEIAPDLYKAMEAAPADSKMWVIKATYTKKQ</sequence>
<accession>A0A645CMU3</accession>
<comment type="caution">
    <text evidence="1">The sequence shown here is derived from an EMBL/GenBank/DDBJ whole genome shotgun (WGS) entry which is preliminary data.</text>
</comment>
<evidence type="ECO:0008006" key="2">
    <source>
        <dbReference type="Google" id="ProtNLM"/>
    </source>
</evidence>
<protein>
    <recommendedName>
        <fullName evidence="2">6-bladed beta-propeller</fullName>
    </recommendedName>
</protein>
<reference evidence="1" key="1">
    <citation type="submission" date="2019-08" db="EMBL/GenBank/DDBJ databases">
        <authorList>
            <person name="Kucharzyk K."/>
            <person name="Murdoch R.W."/>
            <person name="Higgins S."/>
            <person name="Loffler F."/>
        </authorList>
    </citation>
    <scope>NUCLEOTIDE SEQUENCE</scope>
</reference>
<gene>
    <name evidence="1" type="ORF">SDC9_125274</name>
</gene>
<evidence type="ECO:0000313" key="1">
    <source>
        <dbReference type="EMBL" id="MPM78263.1"/>
    </source>
</evidence>
<name>A0A645CMU3_9ZZZZ</name>
<dbReference type="AlphaFoldDB" id="A0A645CMU3"/>